<evidence type="ECO:0000313" key="3">
    <source>
        <dbReference type="Proteomes" id="UP000054321"/>
    </source>
</evidence>
<name>A0A0C3H618_OIDMZ</name>
<gene>
    <name evidence="2" type="ORF">OIDMADRAFT_20296</name>
</gene>
<reference evidence="2 3" key="1">
    <citation type="submission" date="2014-04" db="EMBL/GenBank/DDBJ databases">
        <authorList>
            <consortium name="DOE Joint Genome Institute"/>
            <person name="Kuo A."/>
            <person name="Martino E."/>
            <person name="Perotto S."/>
            <person name="Kohler A."/>
            <person name="Nagy L.G."/>
            <person name="Floudas D."/>
            <person name="Copeland A."/>
            <person name="Barry K.W."/>
            <person name="Cichocki N."/>
            <person name="Veneault-Fourrey C."/>
            <person name="LaButti K."/>
            <person name="Lindquist E.A."/>
            <person name="Lipzen A."/>
            <person name="Lundell T."/>
            <person name="Morin E."/>
            <person name="Murat C."/>
            <person name="Sun H."/>
            <person name="Tunlid A."/>
            <person name="Henrissat B."/>
            <person name="Grigoriev I.V."/>
            <person name="Hibbett D.S."/>
            <person name="Martin F."/>
            <person name="Nordberg H.P."/>
            <person name="Cantor M.N."/>
            <person name="Hua S.X."/>
        </authorList>
    </citation>
    <scope>NUCLEOTIDE SEQUENCE [LARGE SCALE GENOMIC DNA]</scope>
    <source>
        <strain evidence="2 3">Zn</strain>
    </source>
</reference>
<dbReference type="Proteomes" id="UP000054321">
    <property type="component" value="Unassembled WGS sequence"/>
</dbReference>
<dbReference type="InParanoid" id="A0A0C3H618"/>
<dbReference type="HOGENOM" id="CLU_1717626_0_0_1"/>
<feature type="compositionally biased region" description="Acidic residues" evidence="1">
    <location>
        <begin position="54"/>
        <end position="65"/>
    </location>
</feature>
<keyword evidence="3" id="KW-1185">Reference proteome</keyword>
<dbReference type="AlphaFoldDB" id="A0A0C3H618"/>
<evidence type="ECO:0000313" key="2">
    <source>
        <dbReference type="EMBL" id="KIM97911.1"/>
    </source>
</evidence>
<reference evidence="3" key="2">
    <citation type="submission" date="2015-01" db="EMBL/GenBank/DDBJ databases">
        <title>Evolutionary Origins and Diversification of the Mycorrhizal Mutualists.</title>
        <authorList>
            <consortium name="DOE Joint Genome Institute"/>
            <consortium name="Mycorrhizal Genomics Consortium"/>
            <person name="Kohler A."/>
            <person name="Kuo A."/>
            <person name="Nagy L.G."/>
            <person name="Floudas D."/>
            <person name="Copeland A."/>
            <person name="Barry K.W."/>
            <person name="Cichocki N."/>
            <person name="Veneault-Fourrey C."/>
            <person name="LaButti K."/>
            <person name="Lindquist E.A."/>
            <person name="Lipzen A."/>
            <person name="Lundell T."/>
            <person name="Morin E."/>
            <person name="Murat C."/>
            <person name="Riley R."/>
            <person name="Ohm R."/>
            <person name="Sun H."/>
            <person name="Tunlid A."/>
            <person name="Henrissat B."/>
            <person name="Grigoriev I.V."/>
            <person name="Hibbett D.S."/>
            <person name="Martin F."/>
        </authorList>
    </citation>
    <scope>NUCLEOTIDE SEQUENCE [LARGE SCALE GENOMIC DNA]</scope>
    <source>
        <strain evidence="3">Zn</strain>
    </source>
</reference>
<feature type="compositionally biased region" description="Pro residues" evidence="1">
    <location>
        <begin position="128"/>
        <end position="144"/>
    </location>
</feature>
<sequence length="153" mass="16266">MPRHGPELPSHLAKRKRSIDEAEPPNSPPHKLQATPAPTRNLGPAPPLSKNPDEVDIDDSSEDDYGPALQPSRPTKEPSPPPIRDLGSTTPSKNPDELDIGDSSEGYGLTPQSNPSNPSPKKRILGPSLPPAPLTTMPSKPPDAPESSDSEDE</sequence>
<feature type="region of interest" description="Disordered" evidence="1">
    <location>
        <begin position="1"/>
        <end position="153"/>
    </location>
</feature>
<dbReference type="OrthoDB" id="73491at2759"/>
<protein>
    <submittedName>
        <fullName evidence="2">Uncharacterized protein</fullName>
    </submittedName>
</protein>
<dbReference type="EMBL" id="KN832881">
    <property type="protein sequence ID" value="KIM97911.1"/>
    <property type="molecule type" value="Genomic_DNA"/>
</dbReference>
<proteinExistence type="predicted"/>
<organism evidence="2 3">
    <name type="scientific">Oidiodendron maius (strain Zn)</name>
    <dbReference type="NCBI Taxonomy" id="913774"/>
    <lineage>
        <taxon>Eukaryota</taxon>
        <taxon>Fungi</taxon>
        <taxon>Dikarya</taxon>
        <taxon>Ascomycota</taxon>
        <taxon>Pezizomycotina</taxon>
        <taxon>Leotiomycetes</taxon>
        <taxon>Leotiomycetes incertae sedis</taxon>
        <taxon>Myxotrichaceae</taxon>
        <taxon>Oidiodendron</taxon>
    </lineage>
</organism>
<feature type="non-terminal residue" evidence="2">
    <location>
        <position position="153"/>
    </location>
</feature>
<accession>A0A0C3H618</accession>
<evidence type="ECO:0000256" key="1">
    <source>
        <dbReference type="SAM" id="MobiDB-lite"/>
    </source>
</evidence>